<gene>
    <name evidence="8" type="ORF">CLCR_01579</name>
</gene>
<dbReference type="PANTHER" id="PTHR22604">
    <property type="entry name" value="OXIDOREDUCTASES"/>
    <property type="match status" value="1"/>
</dbReference>
<comment type="similarity">
    <text evidence="1">Belongs to the Gfo/Idh/MocA family.</text>
</comment>
<dbReference type="SUPFAM" id="SSF55347">
    <property type="entry name" value="Glyceraldehyde-3-phosphate dehydrogenase-like, C-terminal domain"/>
    <property type="match status" value="1"/>
</dbReference>
<keyword evidence="2" id="KW-0560">Oxidoreductase</keyword>
<evidence type="ECO:0000259" key="7">
    <source>
        <dbReference type="Pfam" id="PF22725"/>
    </source>
</evidence>
<proteinExistence type="inferred from homology"/>
<dbReference type="OrthoDB" id="2129491at2759"/>
<evidence type="ECO:0000313" key="9">
    <source>
        <dbReference type="Proteomes" id="UP000094526"/>
    </source>
</evidence>
<dbReference type="GO" id="GO:0047837">
    <property type="term" value="F:D-xylose 1-dehydrogenase (NADP+) activity"/>
    <property type="evidence" value="ECO:0007669"/>
    <property type="project" value="UniProtKB-EC"/>
</dbReference>
<dbReference type="SUPFAM" id="SSF51735">
    <property type="entry name" value="NAD(P)-binding Rossmann-fold domains"/>
    <property type="match status" value="1"/>
</dbReference>
<dbReference type="InterPro" id="IPR050984">
    <property type="entry name" value="Gfo/Idh/MocA_domain"/>
</dbReference>
<name>A0A1C1CAK5_9EURO</name>
<dbReference type="EC" id="1.1.1.179" evidence="3"/>
<evidence type="ECO:0000256" key="2">
    <source>
        <dbReference type="ARBA" id="ARBA00023002"/>
    </source>
</evidence>
<protein>
    <recommendedName>
        <fullName evidence="3">D-xylose 1-dehydrogenase (NADP(+), D-xylono-1,5-lactone-forming)</fullName>
        <ecNumber evidence="3">1.1.1.179</ecNumber>
    </recommendedName>
    <alternativeName>
        <fullName evidence="4">D-xylose-NADP dehydrogenase</fullName>
    </alternativeName>
</protein>
<evidence type="ECO:0000256" key="3">
    <source>
        <dbReference type="ARBA" id="ARBA00038984"/>
    </source>
</evidence>
<dbReference type="GO" id="GO:0000166">
    <property type="term" value="F:nucleotide binding"/>
    <property type="evidence" value="ECO:0007669"/>
    <property type="project" value="InterPro"/>
</dbReference>
<dbReference type="AlphaFoldDB" id="A0A1C1CAK5"/>
<evidence type="ECO:0000313" key="8">
    <source>
        <dbReference type="EMBL" id="OCT45498.1"/>
    </source>
</evidence>
<keyword evidence="9" id="KW-1185">Reference proteome</keyword>
<evidence type="ECO:0000256" key="1">
    <source>
        <dbReference type="ARBA" id="ARBA00010928"/>
    </source>
</evidence>
<comment type="caution">
    <text evidence="8">The sequence shown here is derived from an EMBL/GenBank/DDBJ whole genome shotgun (WGS) entry which is preliminary data.</text>
</comment>
<dbReference type="Pfam" id="PF01408">
    <property type="entry name" value="GFO_IDH_MocA"/>
    <property type="match status" value="1"/>
</dbReference>
<evidence type="ECO:0000256" key="4">
    <source>
        <dbReference type="ARBA" id="ARBA00042988"/>
    </source>
</evidence>
<dbReference type="PANTHER" id="PTHR22604:SF115">
    <property type="entry name" value="DIHYDRODIOL DEHYDROGENASE, PUTATIVE (AFU_ORTHOLOGUE AFUA_1G07520)-RELATED"/>
    <property type="match status" value="1"/>
</dbReference>
<dbReference type="InterPro" id="IPR036291">
    <property type="entry name" value="NAD(P)-bd_dom_sf"/>
</dbReference>
<dbReference type="Proteomes" id="UP000094526">
    <property type="component" value="Unassembled WGS sequence"/>
</dbReference>
<comment type="catalytic activity">
    <reaction evidence="5">
        <text>D-xylose + NADP(+) = D-xylono-1,5-lactone + NADPH + H(+)</text>
        <dbReference type="Rhea" id="RHEA:22000"/>
        <dbReference type="ChEBI" id="CHEBI:15378"/>
        <dbReference type="ChEBI" id="CHEBI:15867"/>
        <dbReference type="ChEBI" id="CHEBI:53455"/>
        <dbReference type="ChEBI" id="CHEBI:57783"/>
        <dbReference type="ChEBI" id="CHEBI:58349"/>
        <dbReference type="EC" id="1.1.1.179"/>
    </reaction>
</comment>
<dbReference type="Gene3D" id="3.30.360.10">
    <property type="entry name" value="Dihydrodipicolinate Reductase, domain 2"/>
    <property type="match status" value="1"/>
</dbReference>
<dbReference type="InterPro" id="IPR055170">
    <property type="entry name" value="GFO_IDH_MocA-like_dom"/>
</dbReference>
<dbReference type="EMBL" id="LGRB01000019">
    <property type="protein sequence ID" value="OCT45498.1"/>
    <property type="molecule type" value="Genomic_DNA"/>
</dbReference>
<dbReference type="InterPro" id="IPR000683">
    <property type="entry name" value="Gfo/Idh/MocA-like_OxRdtase_N"/>
</dbReference>
<dbReference type="VEuPathDB" id="FungiDB:G647_03409"/>
<dbReference type="STRING" id="86049.A0A1C1CAK5"/>
<organism evidence="8 9">
    <name type="scientific">Cladophialophora carrionii</name>
    <dbReference type="NCBI Taxonomy" id="86049"/>
    <lineage>
        <taxon>Eukaryota</taxon>
        <taxon>Fungi</taxon>
        <taxon>Dikarya</taxon>
        <taxon>Ascomycota</taxon>
        <taxon>Pezizomycotina</taxon>
        <taxon>Eurotiomycetes</taxon>
        <taxon>Chaetothyriomycetidae</taxon>
        <taxon>Chaetothyriales</taxon>
        <taxon>Herpotrichiellaceae</taxon>
        <taxon>Cladophialophora</taxon>
    </lineage>
</organism>
<reference evidence="9" key="1">
    <citation type="submission" date="2015-07" db="EMBL/GenBank/DDBJ databases">
        <authorList>
            <person name="Teixeira M.M."/>
            <person name="Souza R.C."/>
            <person name="Almeida L.G."/>
            <person name="Vicente V.A."/>
            <person name="de Hoog S."/>
            <person name="Bocca A.L."/>
            <person name="de Almeida S.R."/>
            <person name="Vasconcelos A.T."/>
            <person name="Felipe M.S."/>
        </authorList>
    </citation>
    <scope>NUCLEOTIDE SEQUENCE [LARGE SCALE GENOMIC DNA]</scope>
    <source>
        <strain evidence="9">KSF</strain>
    </source>
</reference>
<sequence length="419" mass="46265">MSSPREIRWGIMGWIAQTFVKDILLDPATRGVTDIRHVVTAVASSSSVSSAEKFVANFVTPSQSAKSAVYGSYEELVKDSSVDIIYIGSPHSHHYQNAMLCLSHNKPVLCEKALTVNAAQAKILYKTAKEKNLFFMEAVWTRYFPLSKAIRKHISDNDIGEVIRVTSDLSIGAVPEKDFDLGHRMVNLDLAGGALLDLGIYALTWVFQTVYHTLSAELQQQSRPRMVGAAMTPEPRTGADESTLMLLEFPKSTPTGKTKTHAVATTAMRVSDDPARNHAGNGEIETPAVRIQGEKGEIQVYGPIYRPTRYRLVPKDKGSDILDRHFEFEGGAHGMTVRMRPHTLVRNLSLSQPLMFVQYEADEAAHCLVAGKLESEGLPWAESTLIMEIMDEARKQGGLVYPDAIESTDYPVKLTAKTS</sequence>
<feature type="domain" description="Gfo/Idh/MocA-like oxidoreductase N-terminal" evidence="6">
    <location>
        <begin position="15"/>
        <end position="136"/>
    </location>
</feature>
<evidence type="ECO:0000259" key="6">
    <source>
        <dbReference type="Pfam" id="PF01408"/>
    </source>
</evidence>
<feature type="domain" description="GFO/IDH/MocA-like oxidoreductase" evidence="7">
    <location>
        <begin position="149"/>
        <end position="298"/>
    </location>
</feature>
<accession>A0A1C1CAK5</accession>
<dbReference type="eggNOG" id="KOG2741">
    <property type="taxonomic scope" value="Eukaryota"/>
</dbReference>
<dbReference type="Gene3D" id="3.40.50.720">
    <property type="entry name" value="NAD(P)-binding Rossmann-like Domain"/>
    <property type="match status" value="1"/>
</dbReference>
<dbReference type="Pfam" id="PF22725">
    <property type="entry name" value="GFO_IDH_MocA_C3"/>
    <property type="match status" value="1"/>
</dbReference>
<evidence type="ECO:0000256" key="5">
    <source>
        <dbReference type="ARBA" id="ARBA00049233"/>
    </source>
</evidence>
<dbReference type="VEuPathDB" id="FungiDB:CLCR_01579"/>